<keyword evidence="3" id="KW-1185">Reference proteome</keyword>
<name>J0WSY0_AURST</name>
<organism evidence="2 3">
    <name type="scientific">Auricularia subglabra (strain TFB-10046 / SS5)</name>
    <name type="common">White-rot fungus</name>
    <name type="synonym">Auricularia delicata (strain TFB10046)</name>
    <dbReference type="NCBI Taxonomy" id="717982"/>
    <lineage>
        <taxon>Eukaryota</taxon>
        <taxon>Fungi</taxon>
        <taxon>Dikarya</taxon>
        <taxon>Basidiomycota</taxon>
        <taxon>Agaricomycotina</taxon>
        <taxon>Agaricomycetes</taxon>
        <taxon>Auriculariales</taxon>
        <taxon>Auriculariaceae</taxon>
        <taxon>Auricularia</taxon>
    </lineage>
</organism>
<feature type="region of interest" description="Disordered" evidence="1">
    <location>
        <begin position="1"/>
        <end position="24"/>
    </location>
</feature>
<reference evidence="3" key="1">
    <citation type="journal article" date="2012" name="Science">
        <title>The Paleozoic origin of enzymatic lignin decomposition reconstructed from 31 fungal genomes.</title>
        <authorList>
            <person name="Floudas D."/>
            <person name="Binder M."/>
            <person name="Riley R."/>
            <person name="Barry K."/>
            <person name="Blanchette R.A."/>
            <person name="Henrissat B."/>
            <person name="Martinez A.T."/>
            <person name="Otillar R."/>
            <person name="Spatafora J.W."/>
            <person name="Yadav J.S."/>
            <person name="Aerts A."/>
            <person name="Benoit I."/>
            <person name="Boyd A."/>
            <person name="Carlson A."/>
            <person name="Copeland A."/>
            <person name="Coutinho P.M."/>
            <person name="de Vries R.P."/>
            <person name="Ferreira P."/>
            <person name="Findley K."/>
            <person name="Foster B."/>
            <person name="Gaskell J."/>
            <person name="Glotzer D."/>
            <person name="Gorecki P."/>
            <person name="Heitman J."/>
            <person name="Hesse C."/>
            <person name="Hori C."/>
            <person name="Igarashi K."/>
            <person name="Jurgens J.A."/>
            <person name="Kallen N."/>
            <person name="Kersten P."/>
            <person name="Kohler A."/>
            <person name="Kuees U."/>
            <person name="Kumar T.K.A."/>
            <person name="Kuo A."/>
            <person name="LaButti K."/>
            <person name="Larrondo L.F."/>
            <person name="Lindquist E."/>
            <person name="Ling A."/>
            <person name="Lombard V."/>
            <person name="Lucas S."/>
            <person name="Lundell T."/>
            <person name="Martin R."/>
            <person name="McLaughlin D.J."/>
            <person name="Morgenstern I."/>
            <person name="Morin E."/>
            <person name="Murat C."/>
            <person name="Nagy L.G."/>
            <person name="Nolan M."/>
            <person name="Ohm R.A."/>
            <person name="Patyshakuliyeva A."/>
            <person name="Rokas A."/>
            <person name="Ruiz-Duenas F.J."/>
            <person name="Sabat G."/>
            <person name="Salamov A."/>
            <person name="Samejima M."/>
            <person name="Schmutz J."/>
            <person name="Slot J.C."/>
            <person name="St John F."/>
            <person name="Stenlid J."/>
            <person name="Sun H."/>
            <person name="Sun S."/>
            <person name="Syed K."/>
            <person name="Tsang A."/>
            <person name="Wiebenga A."/>
            <person name="Young D."/>
            <person name="Pisabarro A."/>
            <person name="Eastwood D.C."/>
            <person name="Martin F."/>
            <person name="Cullen D."/>
            <person name="Grigoriev I.V."/>
            <person name="Hibbett D.S."/>
        </authorList>
    </citation>
    <scope>NUCLEOTIDE SEQUENCE [LARGE SCALE GENOMIC DNA]</scope>
    <source>
        <strain evidence="3">TFB10046</strain>
    </source>
</reference>
<evidence type="ECO:0000256" key="1">
    <source>
        <dbReference type="SAM" id="MobiDB-lite"/>
    </source>
</evidence>
<dbReference type="Proteomes" id="UP000006514">
    <property type="component" value="Unassembled WGS sequence"/>
</dbReference>
<dbReference type="InParanoid" id="J0WSY0"/>
<evidence type="ECO:0000313" key="2">
    <source>
        <dbReference type="EMBL" id="EJD36387.1"/>
    </source>
</evidence>
<evidence type="ECO:0000313" key="3">
    <source>
        <dbReference type="Proteomes" id="UP000006514"/>
    </source>
</evidence>
<dbReference type="KEGG" id="adl:AURDEDRAFT_174578"/>
<proteinExistence type="predicted"/>
<dbReference type="EMBL" id="JH687863">
    <property type="protein sequence ID" value="EJD36387.1"/>
    <property type="molecule type" value="Genomic_DNA"/>
</dbReference>
<accession>J0WSY0</accession>
<sequence>MAQRKRWDRSQPTTLSARCLHDSPHLGRSAPPRALAVDLLASQSVWPVIATSYSSFSRTTGRLTRSTPLCSAHPLLPACSPSYATRLHGADFGLEPNGGATTAVSNPDSRSSYCCGDTALPPLMFALSATPAARSWPPPAYFGFALPRTAALPRPSPPFLHARRRRGGFSAGRCGTVQGSRRPVVGPRLAPLPAALSPSYTPASGVVLAAGQQTVLALPLARTAPLALTRRPVIDSVMAPPGHLGSSLRMGSCSHLRRCRSALPVDPRPCLSAGC</sequence>
<dbReference type="AlphaFoldDB" id="J0WSY0"/>
<protein>
    <submittedName>
        <fullName evidence="2">Uncharacterized protein</fullName>
    </submittedName>
</protein>
<gene>
    <name evidence="2" type="ORF">AURDEDRAFT_174578</name>
</gene>